<accession>A0AAF0FX07</accession>
<dbReference type="CDD" id="cd04301">
    <property type="entry name" value="NAT_SF"/>
    <property type="match status" value="1"/>
</dbReference>
<dbReference type="Gene3D" id="3.40.630.30">
    <property type="match status" value="1"/>
</dbReference>
<dbReference type="PROSITE" id="PS51186">
    <property type="entry name" value="GNAT"/>
    <property type="match status" value="1"/>
</dbReference>
<dbReference type="InterPro" id="IPR000182">
    <property type="entry name" value="GNAT_dom"/>
</dbReference>
<dbReference type="Proteomes" id="UP001218895">
    <property type="component" value="Chromosome"/>
</dbReference>
<proteinExistence type="predicted"/>
<reference evidence="2" key="1">
    <citation type="submission" date="2022-01" db="EMBL/GenBank/DDBJ databases">
        <title>Complete genome of Methanomicrobium antiquum DSM 21220.</title>
        <authorList>
            <person name="Chen S.-C."/>
            <person name="You Y.-T."/>
            <person name="Zhou Y.-Z."/>
            <person name="Lai M.-C."/>
        </authorList>
    </citation>
    <scope>NUCLEOTIDE SEQUENCE</scope>
    <source>
        <strain evidence="2">DSM 21220</strain>
    </source>
</reference>
<dbReference type="InterPro" id="IPR053144">
    <property type="entry name" value="Acetyltransferase_Butenolide"/>
</dbReference>
<name>A0AAF0FX07_9EURY</name>
<dbReference type="SUPFAM" id="SSF55729">
    <property type="entry name" value="Acyl-CoA N-acyltransferases (Nat)"/>
    <property type="match status" value="1"/>
</dbReference>
<dbReference type="AlphaFoldDB" id="A0AAF0FX07"/>
<dbReference type="PANTHER" id="PTHR43233:SF1">
    <property type="entry name" value="FAMILY N-ACETYLTRANSFERASE, PUTATIVE (AFU_ORTHOLOGUE AFUA_6G03350)-RELATED"/>
    <property type="match status" value="1"/>
</dbReference>
<evidence type="ECO:0000313" key="2">
    <source>
        <dbReference type="EMBL" id="WFN37535.1"/>
    </source>
</evidence>
<dbReference type="PANTHER" id="PTHR43233">
    <property type="entry name" value="FAMILY N-ACETYLTRANSFERASE, PUTATIVE (AFU_ORTHOLOGUE AFUA_6G03350)-RELATED"/>
    <property type="match status" value="1"/>
</dbReference>
<protein>
    <submittedName>
        <fullName evidence="2">GNAT family N-acetyltransferase</fullName>
    </submittedName>
</protein>
<dbReference type="Pfam" id="PF13508">
    <property type="entry name" value="Acetyltransf_7"/>
    <property type="match status" value="1"/>
</dbReference>
<evidence type="ECO:0000259" key="1">
    <source>
        <dbReference type="PROSITE" id="PS51186"/>
    </source>
</evidence>
<feature type="domain" description="N-acetyltransferase" evidence="1">
    <location>
        <begin position="8"/>
        <end position="141"/>
    </location>
</feature>
<organism evidence="2 3">
    <name type="scientific">Methanomicrobium antiquum</name>
    <dbReference type="NCBI Taxonomy" id="487686"/>
    <lineage>
        <taxon>Archaea</taxon>
        <taxon>Methanobacteriati</taxon>
        <taxon>Methanobacteriota</taxon>
        <taxon>Stenosarchaea group</taxon>
        <taxon>Methanomicrobia</taxon>
        <taxon>Methanomicrobiales</taxon>
        <taxon>Methanomicrobiaceae</taxon>
        <taxon>Methanomicrobium</taxon>
    </lineage>
</organism>
<dbReference type="GeneID" id="79949507"/>
<evidence type="ECO:0000313" key="3">
    <source>
        <dbReference type="Proteomes" id="UP001218895"/>
    </source>
</evidence>
<dbReference type="EMBL" id="CP091092">
    <property type="protein sequence ID" value="WFN37535.1"/>
    <property type="molecule type" value="Genomic_DNA"/>
</dbReference>
<dbReference type="RefSeq" id="WP_278100375.1">
    <property type="nucleotide sequence ID" value="NZ_CP091092.1"/>
</dbReference>
<sequence>MNLKYVDFEITIVNKWDKTEIVELYRDGNWWDESWNPEEIGSLIKGSFIFAVAVDKSTNSAIGMGRIISDGVSDGYIQDLVVKKDYRKLGIGKCILNTLVKEAQSKGLTWIGLIAEPETSGFYKSEGFFVMENYIPMIYRK</sequence>
<gene>
    <name evidence="2" type="ORF">L1994_03875</name>
</gene>
<dbReference type="KEGG" id="manq:L1994_03875"/>
<dbReference type="InterPro" id="IPR016181">
    <property type="entry name" value="Acyl_CoA_acyltransferase"/>
</dbReference>
<dbReference type="GO" id="GO:0016747">
    <property type="term" value="F:acyltransferase activity, transferring groups other than amino-acyl groups"/>
    <property type="evidence" value="ECO:0007669"/>
    <property type="project" value="InterPro"/>
</dbReference>
<keyword evidence="3" id="KW-1185">Reference proteome</keyword>